<reference evidence="7" key="3">
    <citation type="submission" date="2020-06" db="EMBL/GenBank/DDBJ databases">
        <title>Helianthus annuus Genome sequencing and assembly Release 2.</title>
        <authorList>
            <person name="Gouzy J."/>
            <person name="Langlade N."/>
            <person name="Munos S."/>
        </authorList>
    </citation>
    <scope>NUCLEOTIDE SEQUENCE</scope>
    <source>
        <tissue evidence="7">Leaves</tissue>
    </source>
</reference>
<reference evidence="8" key="2">
    <citation type="submission" date="2017-02" db="EMBL/GenBank/DDBJ databases">
        <title>Sunflower complete genome.</title>
        <authorList>
            <person name="Langlade N."/>
            <person name="Munos S."/>
        </authorList>
    </citation>
    <scope>NUCLEOTIDE SEQUENCE [LARGE SCALE GENOMIC DNA]</scope>
    <source>
        <tissue evidence="8">Leaves</tissue>
    </source>
</reference>
<dbReference type="GO" id="GO:0003677">
    <property type="term" value="F:DNA binding"/>
    <property type="evidence" value="ECO:0007669"/>
    <property type="project" value="UniProtKB-KW"/>
</dbReference>
<dbReference type="Gene3D" id="2.40.330.10">
    <property type="entry name" value="DNA-binding pseudobarrel domain"/>
    <property type="match status" value="1"/>
</dbReference>
<dbReference type="EMBL" id="CM007899">
    <property type="protein sequence ID" value="OTG11837.1"/>
    <property type="molecule type" value="Genomic_DNA"/>
</dbReference>
<dbReference type="AlphaFoldDB" id="A0A251TL23"/>
<evidence type="ECO:0000256" key="1">
    <source>
        <dbReference type="ARBA" id="ARBA00004123"/>
    </source>
</evidence>
<keyword evidence="3 8" id="KW-0238">DNA-binding</keyword>
<dbReference type="GO" id="GO:0005634">
    <property type="term" value="C:nucleus"/>
    <property type="evidence" value="ECO:0007669"/>
    <property type="project" value="UniProtKB-SubCell"/>
</dbReference>
<accession>A0A251TL23</accession>
<protein>
    <submittedName>
        <fullName evidence="8">Putative DNA-binding pseudobarrel domain-containing protein</fullName>
    </submittedName>
    <submittedName>
        <fullName evidence="7">Transcription factor B3-Domain family</fullName>
    </submittedName>
</protein>
<organism evidence="8 9">
    <name type="scientific">Helianthus annuus</name>
    <name type="common">Common sunflower</name>
    <dbReference type="NCBI Taxonomy" id="4232"/>
    <lineage>
        <taxon>Eukaryota</taxon>
        <taxon>Viridiplantae</taxon>
        <taxon>Streptophyta</taxon>
        <taxon>Embryophyta</taxon>
        <taxon>Tracheophyta</taxon>
        <taxon>Spermatophyta</taxon>
        <taxon>Magnoliopsida</taxon>
        <taxon>eudicotyledons</taxon>
        <taxon>Gunneridae</taxon>
        <taxon>Pentapetalae</taxon>
        <taxon>asterids</taxon>
        <taxon>campanulids</taxon>
        <taxon>Asterales</taxon>
        <taxon>Asteraceae</taxon>
        <taxon>Asteroideae</taxon>
        <taxon>Heliantheae alliance</taxon>
        <taxon>Heliantheae</taxon>
        <taxon>Helianthus</taxon>
    </lineage>
</organism>
<evidence type="ECO:0000256" key="5">
    <source>
        <dbReference type="ARBA" id="ARBA00023242"/>
    </source>
</evidence>
<evidence type="ECO:0000313" key="7">
    <source>
        <dbReference type="EMBL" id="KAF5813607.1"/>
    </source>
</evidence>
<dbReference type="InParanoid" id="A0A251TL23"/>
<name>A0A251TL23_HELAN</name>
<keyword evidence="2" id="KW-0805">Transcription regulation</keyword>
<feature type="domain" description="TF-B3" evidence="6">
    <location>
        <begin position="1"/>
        <end position="81"/>
    </location>
</feature>
<evidence type="ECO:0000256" key="2">
    <source>
        <dbReference type="ARBA" id="ARBA00023015"/>
    </source>
</evidence>
<dbReference type="InterPro" id="IPR015300">
    <property type="entry name" value="DNA-bd_pseudobarrel_sf"/>
</dbReference>
<reference evidence="7 9" key="1">
    <citation type="journal article" date="2017" name="Nature">
        <title>The sunflower genome provides insights into oil metabolism, flowering and Asterid evolution.</title>
        <authorList>
            <person name="Badouin H."/>
            <person name="Gouzy J."/>
            <person name="Grassa C.J."/>
            <person name="Murat F."/>
            <person name="Staton S.E."/>
            <person name="Cottret L."/>
            <person name="Lelandais-Briere C."/>
            <person name="Owens G.L."/>
            <person name="Carrere S."/>
            <person name="Mayjonade B."/>
            <person name="Legrand L."/>
            <person name="Gill N."/>
            <person name="Kane N.C."/>
            <person name="Bowers J.E."/>
            <person name="Hubner S."/>
            <person name="Bellec A."/>
            <person name="Berard A."/>
            <person name="Berges H."/>
            <person name="Blanchet N."/>
            <person name="Boniface M.C."/>
            <person name="Brunel D."/>
            <person name="Catrice O."/>
            <person name="Chaidir N."/>
            <person name="Claudel C."/>
            <person name="Donnadieu C."/>
            <person name="Faraut T."/>
            <person name="Fievet G."/>
            <person name="Helmstetter N."/>
            <person name="King M."/>
            <person name="Knapp S.J."/>
            <person name="Lai Z."/>
            <person name="Le Paslier M.C."/>
            <person name="Lippi Y."/>
            <person name="Lorenzon L."/>
            <person name="Mandel J.R."/>
            <person name="Marage G."/>
            <person name="Marchand G."/>
            <person name="Marquand E."/>
            <person name="Bret-Mestries E."/>
            <person name="Morien E."/>
            <person name="Nambeesan S."/>
            <person name="Nguyen T."/>
            <person name="Pegot-Espagnet P."/>
            <person name="Pouilly N."/>
            <person name="Raftis F."/>
            <person name="Sallet E."/>
            <person name="Schiex T."/>
            <person name="Thomas J."/>
            <person name="Vandecasteele C."/>
            <person name="Vares D."/>
            <person name="Vear F."/>
            <person name="Vautrin S."/>
            <person name="Crespi M."/>
            <person name="Mangin B."/>
            <person name="Burke J.M."/>
            <person name="Salse J."/>
            <person name="Munos S."/>
            <person name="Vincourt P."/>
            <person name="Rieseberg L.H."/>
            <person name="Langlade N.B."/>
        </authorList>
    </citation>
    <scope>NUCLEOTIDE SEQUENCE [LARGE SCALE GENOMIC DNA]</scope>
    <source>
        <strain evidence="9">cv. SF193</strain>
        <tissue evidence="7">Leaves</tissue>
    </source>
</reference>
<dbReference type="Proteomes" id="UP000215914">
    <property type="component" value="Chromosome 10"/>
</dbReference>
<comment type="subcellular location">
    <subcellularLocation>
        <location evidence="1">Nucleus</location>
    </subcellularLocation>
</comment>
<dbReference type="PROSITE" id="PS50863">
    <property type="entry name" value="B3"/>
    <property type="match status" value="1"/>
</dbReference>
<dbReference type="Gramene" id="mRNA:HanXRQr2_Chr03g0100581">
    <property type="protein sequence ID" value="mRNA:HanXRQr2_Chr03g0100581"/>
    <property type="gene ID" value="HanXRQr2_Chr03g0100581"/>
</dbReference>
<dbReference type="EMBL" id="MNCJ02000318">
    <property type="protein sequence ID" value="KAF5813607.1"/>
    <property type="molecule type" value="Genomic_DNA"/>
</dbReference>
<keyword evidence="4" id="KW-0804">Transcription</keyword>
<sequence>MIFMANKFWREFYGKTFKGGSATLYVGDRFWNVKMDGWSDRIAFTDGWSKLIEDLSLDTRCNFVFTMVGYKTFELFVFNHETSSEIYFKKVKVIASEQKEKLKTEESDCNTPIA</sequence>
<evidence type="ECO:0000256" key="4">
    <source>
        <dbReference type="ARBA" id="ARBA00023163"/>
    </source>
</evidence>
<gene>
    <name evidence="8" type="ORF">HannXRQ_Chr10g0303191</name>
    <name evidence="7" type="ORF">HanXRQr2_Chr03g0100581</name>
</gene>
<proteinExistence type="predicted"/>
<evidence type="ECO:0000313" key="9">
    <source>
        <dbReference type="Proteomes" id="UP000215914"/>
    </source>
</evidence>
<evidence type="ECO:0000313" key="8">
    <source>
        <dbReference type="EMBL" id="OTG11837.1"/>
    </source>
</evidence>
<evidence type="ECO:0000259" key="6">
    <source>
        <dbReference type="PROSITE" id="PS50863"/>
    </source>
</evidence>
<evidence type="ECO:0000256" key="3">
    <source>
        <dbReference type="ARBA" id="ARBA00023125"/>
    </source>
</evidence>
<dbReference type="InterPro" id="IPR003340">
    <property type="entry name" value="B3_DNA-bd"/>
</dbReference>
<dbReference type="SUPFAM" id="SSF101936">
    <property type="entry name" value="DNA-binding pseudobarrel domain"/>
    <property type="match status" value="1"/>
</dbReference>
<keyword evidence="5" id="KW-0539">Nucleus</keyword>
<keyword evidence="9" id="KW-1185">Reference proteome</keyword>